<reference evidence="3" key="1">
    <citation type="journal article" date="2019" name="Int. J. Syst. Evol. Microbiol.">
        <title>The Global Catalogue of Microorganisms (GCM) 10K type strain sequencing project: providing services to taxonomists for standard genome sequencing and annotation.</title>
        <authorList>
            <consortium name="The Broad Institute Genomics Platform"/>
            <consortium name="The Broad Institute Genome Sequencing Center for Infectious Disease"/>
            <person name="Wu L."/>
            <person name="Ma J."/>
        </authorList>
    </citation>
    <scope>NUCLEOTIDE SEQUENCE [LARGE SCALE GENOMIC DNA]</scope>
    <source>
        <strain evidence="3">CGMCC 1.15795</strain>
    </source>
</reference>
<evidence type="ECO:0000313" key="2">
    <source>
        <dbReference type="EMBL" id="MFD1874436.1"/>
    </source>
</evidence>
<protein>
    <submittedName>
        <fullName evidence="2">Uncharacterized protein</fullName>
    </submittedName>
</protein>
<comment type="caution">
    <text evidence="2">The sequence shown here is derived from an EMBL/GenBank/DDBJ whole genome shotgun (WGS) entry which is preliminary data.</text>
</comment>
<dbReference type="RefSeq" id="WP_382316240.1">
    <property type="nucleotide sequence ID" value="NZ_JBHUFD010000008.1"/>
</dbReference>
<evidence type="ECO:0000313" key="3">
    <source>
        <dbReference type="Proteomes" id="UP001597197"/>
    </source>
</evidence>
<accession>A0ABW4QZ67</accession>
<sequence>MISALSQFDSSPALLQAGLSISGNGISGIDLVVPLLAAINMCACFIARKEMQGLSNKAVTAVAAAVQNEQVLPGKQAPEVSALRAQLVWAECKADQFPAFTGGTSTARLKRGEVLVTLPAPRQIEDRRKYAWHTKEAAIQQKAMGDAAVC</sequence>
<keyword evidence="3" id="KW-1185">Reference proteome</keyword>
<organism evidence="2 3">
    <name type="scientific">Hymenobacter bucti</name>
    <dbReference type="NCBI Taxonomy" id="1844114"/>
    <lineage>
        <taxon>Bacteria</taxon>
        <taxon>Pseudomonadati</taxon>
        <taxon>Bacteroidota</taxon>
        <taxon>Cytophagia</taxon>
        <taxon>Cytophagales</taxon>
        <taxon>Hymenobacteraceae</taxon>
        <taxon>Hymenobacter</taxon>
    </lineage>
</organism>
<proteinExistence type="predicted"/>
<dbReference type="Proteomes" id="UP001597197">
    <property type="component" value="Unassembled WGS sequence"/>
</dbReference>
<evidence type="ECO:0000256" key="1">
    <source>
        <dbReference type="SAM" id="Phobius"/>
    </source>
</evidence>
<keyword evidence="1" id="KW-1133">Transmembrane helix</keyword>
<gene>
    <name evidence="2" type="ORF">ACFSDX_18470</name>
</gene>
<feature type="transmembrane region" description="Helical" evidence="1">
    <location>
        <begin position="25"/>
        <end position="47"/>
    </location>
</feature>
<keyword evidence="1" id="KW-0472">Membrane</keyword>
<name>A0ABW4QZ67_9BACT</name>
<dbReference type="EMBL" id="JBHUFD010000008">
    <property type="protein sequence ID" value="MFD1874436.1"/>
    <property type="molecule type" value="Genomic_DNA"/>
</dbReference>
<keyword evidence="1" id="KW-0812">Transmembrane</keyword>